<dbReference type="EMBL" id="CP093346">
    <property type="protein sequence ID" value="WOG98455.1"/>
    <property type="molecule type" value="Genomic_DNA"/>
</dbReference>
<proteinExistence type="predicted"/>
<evidence type="ECO:0000256" key="1">
    <source>
        <dbReference type="ARBA" id="ARBA00004123"/>
    </source>
</evidence>
<organism evidence="6 7">
    <name type="scientific">Daucus carota subsp. sativus</name>
    <name type="common">Carrot</name>
    <dbReference type="NCBI Taxonomy" id="79200"/>
    <lineage>
        <taxon>Eukaryota</taxon>
        <taxon>Viridiplantae</taxon>
        <taxon>Streptophyta</taxon>
        <taxon>Embryophyta</taxon>
        <taxon>Tracheophyta</taxon>
        <taxon>Spermatophyta</taxon>
        <taxon>Magnoliopsida</taxon>
        <taxon>eudicotyledons</taxon>
        <taxon>Gunneridae</taxon>
        <taxon>Pentapetalae</taxon>
        <taxon>asterids</taxon>
        <taxon>campanulids</taxon>
        <taxon>Apiales</taxon>
        <taxon>Apiaceae</taxon>
        <taxon>Apioideae</taxon>
        <taxon>Scandiceae</taxon>
        <taxon>Daucinae</taxon>
        <taxon>Daucus</taxon>
        <taxon>Daucus sect. Daucus</taxon>
    </lineage>
</organism>
<dbReference type="GO" id="GO:0043625">
    <property type="term" value="C:delta DNA polymerase complex"/>
    <property type="evidence" value="ECO:0007669"/>
    <property type="project" value="InterPro"/>
</dbReference>
<name>A0A165YXT5_DAUCS</name>
<dbReference type="InterPro" id="IPR019038">
    <property type="entry name" value="POLD3"/>
</dbReference>
<feature type="compositionally biased region" description="Basic and acidic residues" evidence="5">
    <location>
        <begin position="356"/>
        <end position="394"/>
    </location>
</feature>
<keyword evidence="3" id="KW-0235">DNA replication</keyword>
<feature type="compositionally biased region" description="Low complexity" evidence="5">
    <location>
        <begin position="183"/>
        <end position="195"/>
    </location>
</feature>
<sequence>MAQVETLGILDDIESLVCDNLQVVSYKWLSRNFLVSSNAAKKLLQEFVEKKGSDLEVVYTLSGWLKNNPSVYHIRLASRNKLGEAKEEFDDNCSVQVYSVQTCIPKDSASLWNAEFIQAEELFKQDPKINNCLRDNRLCHISNSYVKRNVEGAHSGSTAVPNTDSMVSVASKSVPAHKSASVPQPQQKNQQQLNPRFGQQSSNEVKNVNNYTGGHEEASKPATEREKFVQFPVDKKKDLQNNKVSSGTGGSLASMWGRVSAKSRPIEAPAEIDITKSNTADAKACAGQTVEEGSSDDDDLGINIKRSSNGEGSRKRRVFFDSSDEEDDFKEAVSLASPGSPKLKSSSNLDLCSKAHSGEKSSLDPKEHKEKKMEVKEENNMKKAADPLPRKESVVSKNNKNGIHASDKVVSHNPGTNACSKDNGTSASLNSSRIAAKGNNREVSTSNQIQNCIEEAADVKNNVSEAAPSSPKRRKVLKTRIDERGREVTEVVWEGNDLEGKANSNTVKKDTMLKAGNSEVTTNTRPPAPKKSPAVGLVAPSNPVSKAGNKKGAKDPKQGNILSFFKKV</sequence>
<dbReference type="KEGG" id="dcr:108215851"/>
<dbReference type="FunFam" id="3.90.1030.20:FF:000002">
    <property type="entry name" value="DNA polymerase delta subunit"/>
    <property type="match status" value="1"/>
</dbReference>
<dbReference type="Proteomes" id="UP000077755">
    <property type="component" value="Chromosome 4"/>
</dbReference>
<accession>A0A165YXT5</accession>
<feature type="region of interest" description="Disordered" evidence="5">
    <location>
        <begin position="154"/>
        <end position="256"/>
    </location>
</feature>
<reference evidence="6" key="2">
    <citation type="submission" date="2022-03" db="EMBL/GenBank/DDBJ databases">
        <title>Draft title - Genomic analysis of global carrot germplasm unveils the trajectory of domestication and the origin of high carotenoid orange carrot.</title>
        <authorList>
            <person name="Iorizzo M."/>
            <person name="Ellison S."/>
            <person name="Senalik D."/>
            <person name="Macko-Podgorni A."/>
            <person name="Grzebelus D."/>
            <person name="Bostan H."/>
            <person name="Rolling W."/>
            <person name="Curaba J."/>
            <person name="Simon P."/>
        </authorList>
    </citation>
    <scope>NUCLEOTIDE SEQUENCE</scope>
    <source>
        <tissue evidence="6">Leaf</tissue>
    </source>
</reference>
<dbReference type="Gramene" id="KZM99369">
    <property type="protein sequence ID" value="KZM99369"/>
    <property type="gene ID" value="DCAR_013269"/>
</dbReference>
<dbReference type="Gene3D" id="3.90.1030.20">
    <property type="entry name" value="DNA polymerase delta, p66 (Cdc27) subunit, wHTH domain"/>
    <property type="match status" value="1"/>
</dbReference>
<dbReference type="AlphaFoldDB" id="A0A165YXT5"/>
<evidence type="ECO:0000256" key="5">
    <source>
        <dbReference type="SAM" id="MobiDB-lite"/>
    </source>
</evidence>
<dbReference type="GO" id="GO:0006271">
    <property type="term" value="P:DNA strand elongation involved in DNA replication"/>
    <property type="evidence" value="ECO:0007669"/>
    <property type="project" value="TreeGrafter"/>
</dbReference>
<protein>
    <recommendedName>
        <fullName evidence="2">DNA polymerase delta subunit 3</fullName>
    </recommendedName>
</protein>
<dbReference type="GO" id="GO:1904161">
    <property type="term" value="P:DNA synthesis involved in UV-damage excision repair"/>
    <property type="evidence" value="ECO:0007669"/>
    <property type="project" value="TreeGrafter"/>
</dbReference>
<evidence type="ECO:0000256" key="4">
    <source>
        <dbReference type="ARBA" id="ARBA00023242"/>
    </source>
</evidence>
<dbReference type="PANTHER" id="PTHR17598:SF13">
    <property type="entry name" value="DNA POLYMERASE DELTA SUBUNIT 3"/>
    <property type="match status" value="1"/>
</dbReference>
<dbReference type="PANTHER" id="PTHR17598">
    <property type="entry name" value="DNA POLYMERASE DELTA SUBUNIT 3"/>
    <property type="match status" value="1"/>
</dbReference>
<comment type="subcellular location">
    <subcellularLocation>
        <location evidence="1">Nucleus</location>
    </subcellularLocation>
</comment>
<feature type="compositionally biased region" description="Polar residues" evidence="5">
    <location>
        <begin position="155"/>
        <end position="171"/>
    </location>
</feature>
<dbReference type="GO" id="GO:0003887">
    <property type="term" value="F:DNA-directed DNA polymerase activity"/>
    <property type="evidence" value="ECO:0007669"/>
    <property type="project" value="TreeGrafter"/>
</dbReference>
<feature type="compositionally biased region" description="Basic and acidic residues" evidence="5">
    <location>
        <begin position="214"/>
        <end position="240"/>
    </location>
</feature>
<keyword evidence="4" id="KW-0539">Nucleus</keyword>
<dbReference type="GO" id="GO:0006297">
    <property type="term" value="P:nucleotide-excision repair, DNA gap filling"/>
    <property type="evidence" value="ECO:0007669"/>
    <property type="project" value="TreeGrafter"/>
</dbReference>
<gene>
    <name evidence="6" type="ORF">DCAR_0417798</name>
</gene>
<feature type="compositionally biased region" description="Polar residues" evidence="5">
    <location>
        <begin position="197"/>
        <end position="212"/>
    </location>
</feature>
<keyword evidence="7" id="KW-1185">Reference proteome</keyword>
<dbReference type="Pfam" id="PF09507">
    <property type="entry name" value="CDC27"/>
    <property type="match status" value="1"/>
</dbReference>
<reference evidence="6" key="1">
    <citation type="journal article" date="2016" name="Nat. Genet.">
        <title>A high-quality carrot genome assembly provides new insights into carotenoid accumulation and asterid genome evolution.</title>
        <authorList>
            <person name="Iorizzo M."/>
            <person name="Ellison S."/>
            <person name="Senalik D."/>
            <person name="Zeng P."/>
            <person name="Satapoomin P."/>
            <person name="Huang J."/>
            <person name="Bowman M."/>
            <person name="Iovene M."/>
            <person name="Sanseverino W."/>
            <person name="Cavagnaro P."/>
            <person name="Yildiz M."/>
            <person name="Macko-Podgorni A."/>
            <person name="Moranska E."/>
            <person name="Grzebelus E."/>
            <person name="Grzebelus D."/>
            <person name="Ashrafi H."/>
            <person name="Zheng Z."/>
            <person name="Cheng S."/>
            <person name="Spooner D."/>
            <person name="Van Deynze A."/>
            <person name="Simon P."/>
        </authorList>
    </citation>
    <scope>NUCLEOTIDE SEQUENCE</scope>
    <source>
        <tissue evidence="6">Leaf</tissue>
    </source>
</reference>
<dbReference type="InterPro" id="IPR041913">
    <property type="entry name" value="POLD3_sf"/>
</dbReference>
<evidence type="ECO:0000256" key="2">
    <source>
        <dbReference type="ARBA" id="ARBA00017589"/>
    </source>
</evidence>
<evidence type="ECO:0000313" key="6">
    <source>
        <dbReference type="EMBL" id="WOG98455.1"/>
    </source>
</evidence>
<evidence type="ECO:0000256" key="3">
    <source>
        <dbReference type="ARBA" id="ARBA00022705"/>
    </source>
</evidence>
<evidence type="ECO:0000313" key="7">
    <source>
        <dbReference type="Proteomes" id="UP000077755"/>
    </source>
</evidence>
<feature type="region of interest" description="Disordered" evidence="5">
    <location>
        <begin position="277"/>
        <end position="429"/>
    </location>
</feature>
<feature type="compositionally biased region" description="Polar residues" evidence="5">
    <location>
        <begin position="413"/>
        <end position="429"/>
    </location>
</feature>
<dbReference type="OMA" id="TAEAQIC"/>
<feature type="region of interest" description="Disordered" evidence="5">
    <location>
        <begin position="515"/>
        <end position="568"/>
    </location>
</feature>
<dbReference type="OrthoDB" id="514823at2759"/>